<sequence>MTVHGLKTSLSEYGPSETITRVLSAIERLGMTVLARIDHAAAAAEVDLPLRSTEVVLFGNPKTGTPLMQDVQTMGIDLPLKILVWQDEQNRTWVAYNDPFWLAKRHTLAEGAAPILEKMALALAKIVDATSPSRCNERKS</sequence>
<dbReference type="Gene3D" id="3.30.310.70">
    <property type="entry name" value="TT1751-like domain"/>
    <property type="match status" value="1"/>
</dbReference>
<dbReference type="Pfam" id="PF03625">
    <property type="entry name" value="DUF302"/>
    <property type="match status" value="1"/>
</dbReference>
<name>A0A1W6MQF0_9HYPH</name>
<gene>
    <name evidence="2" type="ORF">B1812_00665</name>
</gene>
<dbReference type="SUPFAM" id="SSF103247">
    <property type="entry name" value="TT1751-like"/>
    <property type="match status" value="1"/>
</dbReference>
<organism evidence="2 3">
    <name type="scientific">Methylocystis bryophila</name>
    <dbReference type="NCBI Taxonomy" id="655015"/>
    <lineage>
        <taxon>Bacteria</taxon>
        <taxon>Pseudomonadati</taxon>
        <taxon>Pseudomonadota</taxon>
        <taxon>Alphaproteobacteria</taxon>
        <taxon>Hyphomicrobiales</taxon>
        <taxon>Methylocystaceae</taxon>
        <taxon>Methylocystis</taxon>
    </lineage>
</organism>
<dbReference type="KEGG" id="mbry:B1812_00665"/>
<dbReference type="InterPro" id="IPR035923">
    <property type="entry name" value="TT1751-like_sf"/>
</dbReference>
<evidence type="ECO:0000313" key="2">
    <source>
        <dbReference type="EMBL" id="ARN79824.1"/>
    </source>
</evidence>
<feature type="domain" description="DUF302" evidence="1">
    <location>
        <begin position="37"/>
        <end position="99"/>
    </location>
</feature>
<protein>
    <recommendedName>
        <fullName evidence="1">DUF302 domain-containing protein</fullName>
    </recommendedName>
</protein>
<dbReference type="RefSeq" id="WP_085769871.1">
    <property type="nucleotide sequence ID" value="NZ_AP027149.1"/>
</dbReference>
<accession>A0A1W6MQF0</accession>
<evidence type="ECO:0000313" key="3">
    <source>
        <dbReference type="Proteomes" id="UP000193978"/>
    </source>
</evidence>
<dbReference type="AlphaFoldDB" id="A0A1W6MQF0"/>
<evidence type="ECO:0000259" key="1">
    <source>
        <dbReference type="Pfam" id="PF03625"/>
    </source>
</evidence>
<dbReference type="CDD" id="cd14797">
    <property type="entry name" value="DUF302"/>
    <property type="match status" value="1"/>
</dbReference>
<dbReference type="EMBL" id="CP019948">
    <property type="protein sequence ID" value="ARN79824.1"/>
    <property type="molecule type" value="Genomic_DNA"/>
</dbReference>
<dbReference type="InterPro" id="IPR005180">
    <property type="entry name" value="DUF302"/>
</dbReference>
<dbReference type="PANTHER" id="PTHR38342:SF2">
    <property type="entry name" value="INNER MEMBRANE OR EXPORTED"/>
    <property type="match status" value="1"/>
</dbReference>
<proteinExistence type="predicted"/>
<reference evidence="2 3" key="1">
    <citation type="submission" date="2017-02" db="EMBL/GenBank/DDBJ databases">
        <authorList>
            <person name="Peterson S.W."/>
        </authorList>
    </citation>
    <scope>NUCLEOTIDE SEQUENCE [LARGE SCALE GENOMIC DNA]</scope>
    <source>
        <strain evidence="2 3">S285</strain>
    </source>
</reference>
<dbReference type="OrthoDB" id="9799367at2"/>
<dbReference type="Proteomes" id="UP000193978">
    <property type="component" value="Chromosome"/>
</dbReference>
<keyword evidence="3" id="KW-1185">Reference proteome</keyword>
<dbReference type="STRING" id="655015.B1812_00665"/>
<dbReference type="PANTHER" id="PTHR38342">
    <property type="entry name" value="SLR5037 PROTEIN"/>
    <property type="match status" value="1"/>
</dbReference>